<gene>
    <name evidence="3" type="ORF">UTRI_00792</name>
</gene>
<reference evidence="3 4" key="1">
    <citation type="submission" date="2018-03" db="EMBL/GenBank/DDBJ databases">
        <authorList>
            <person name="Guldener U."/>
        </authorList>
    </citation>
    <scope>NUCLEOTIDE SEQUENCE [LARGE SCALE GENOMIC DNA]</scope>
    <source>
        <strain evidence="3 4">NBRC100155</strain>
    </source>
</reference>
<feature type="compositionally biased region" description="Gly residues" evidence="1">
    <location>
        <begin position="466"/>
        <end position="482"/>
    </location>
</feature>
<keyword evidence="4" id="KW-1185">Reference proteome</keyword>
<dbReference type="Gene3D" id="3.30.160.60">
    <property type="entry name" value="Classic Zinc Finger"/>
    <property type="match status" value="1"/>
</dbReference>
<dbReference type="InterPro" id="IPR013087">
    <property type="entry name" value="Znf_C2H2_type"/>
</dbReference>
<protein>
    <recommendedName>
        <fullName evidence="2">C2H2-type domain-containing protein</fullName>
    </recommendedName>
</protein>
<dbReference type="EMBL" id="OOIN01000002">
    <property type="protein sequence ID" value="SPO21315.1"/>
    <property type="molecule type" value="Genomic_DNA"/>
</dbReference>
<dbReference type="PANTHER" id="PTHR36167">
    <property type="entry name" value="C2H2 FINGER DOMAIN TRANSCRIPTION FACTOR (EUROFUNG)-RELATED"/>
    <property type="match status" value="1"/>
</dbReference>
<dbReference type="PROSITE" id="PS00028">
    <property type="entry name" value="ZINC_FINGER_C2H2_1"/>
    <property type="match status" value="1"/>
</dbReference>
<evidence type="ECO:0000313" key="3">
    <source>
        <dbReference type="EMBL" id="SPO21315.1"/>
    </source>
</evidence>
<dbReference type="GO" id="GO:0006355">
    <property type="term" value="P:regulation of DNA-templated transcription"/>
    <property type="evidence" value="ECO:0007669"/>
    <property type="project" value="InterPro"/>
</dbReference>
<sequence length="556" mass="59972">MDRNGALWLGSGDRVDATLDGLPARSSSASPNRPDGLVRIEEAETTLVAAGAPSSNFSFAHTSEWVESHYPYDHISASPAAQDRPLFPGLSSQNGHQPSLGESPNEAMQAMTHDSQSHSMRSLIGMTLTTTSGLASDNRFRNTGFPEAIPSYSFPVCPLPSNNGHIGPTRTANFPLSSEELRLGEHRHFRYREDCAGVPDEGLDVRQQSMASRVRALELSSPPPLVPFPMHHGLGVIEDDALVKVATRQDWMHAASGEHNANSMSRLPYLGEALRSDLLGGTALPFESNQDRNPMWGPAEHHANAEFGNDHNDFYGIGLHGLDHSTTTGGTSSLASSRSLPELTWSSTDPWLNRACSEFLPDEDEGGALAKGESTTTNRAAVGCMTYSASATSTGCASANPRASLEEVANHRDSRPILSAESHVMGGRAGGNRMEEGEIGSKRRIWYRAPNGQFASATQALSGQLPGDGNGNGEGSSRGSEGGIRRIRRRRKSEEVERKYRCDFDGCNKAYGTLNHLNTHRATNEHGPRLNAVESNTVILSWNARTQATDGHMRIG</sequence>
<evidence type="ECO:0000259" key="2">
    <source>
        <dbReference type="PROSITE" id="PS00028"/>
    </source>
</evidence>
<dbReference type="InterPro" id="IPR039327">
    <property type="entry name" value="CON7-like"/>
</dbReference>
<feature type="region of interest" description="Disordered" evidence="1">
    <location>
        <begin position="81"/>
        <end position="105"/>
    </location>
</feature>
<feature type="compositionally biased region" description="Polar residues" evidence="1">
    <location>
        <begin position="90"/>
        <end position="102"/>
    </location>
</feature>
<dbReference type="Proteomes" id="UP000324022">
    <property type="component" value="Unassembled WGS sequence"/>
</dbReference>
<feature type="domain" description="C2H2-type" evidence="2">
    <location>
        <begin position="502"/>
        <end position="526"/>
    </location>
</feature>
<proteinExistence type="predicted"/>
<dbReference type="AlphaFoldDB" id="A0A5C3DSH6"/>
<evidence type="ECO:0000256" key="1">
    <source>
        <dbReference type="SAM" id="MobiDB-lite"/>
    </source>
</evidence>
<evidence type="ECO:0000313" key="4">
    <source>
        <dbReference type="Proteomes" id="UP000324022"/>
    </source>
</evidence>
<dbReference type="OrthoDB" id="1939603at2759"/>
<accession>A0A5C3DSH6</accession>
<dbReference type="PANTHER" id="PTHR36167:SF3">
    <property type="entry name" value="C2H2 FINGER DOMAIN TRANSCRIPTION FACTOR (EUROFUNG)-RELATED"/>
    <property type="match status" value="1"/>
</dbReference>
<feature type="region of interest" description="Disordered" evidence="1">
    <location>
        <begin position="461"/>
        <end position="492"/>
    </location>
</feature>
<organism evidence="3 4">
    <name type="scientific">Ustilago trichophora</name>
    <dbReference type="NCBI Taxonomy" id="86804"/>
    <lineage>
        <taxon>Eukaryota</taxon>
        <taxon>Fungi</taxon>
        <taxon>Dikarya</taxon>
        <taxon>Basidiomycota</taxon>
        <taxon>Ustilaginomycotina</taxon>
        <taxon>Ustilaginomycetes</taxon>
        <taxon>Ustilaginales</taxon>
        <taxon>Ustilaginaceae</taxon>
        <taxon>Ustilago</taxon>
    </lineage>
</organism>
<name>A0A5C3DSH6_9BASI</name>